<keyword evidence="3" id="KW-1185">Reference proteome</keyword>
<name>A0A448WQT3_9PLAT</name>
<protein>
    <submittedName>
        <fullName evidence="2">Uncharacterized protein</fullName>
    </submittedName>
</protein>
<reference evidence="2" key="1">
    <citation type="submission" date="2018-11" db="EMBL/GenBank/DDBJ databases">
        <authorList>
            <consortium name="Pathogen Informatics"/>
        </authorList>
    </citation>
    <scope>NUCLEOTIDE SEQUENCE</scope>
</reference>
<proteinExistence type="predicted"/>
<evidence type="ECO:0000313" key="2">
    <source>
        <dbReference type="EMBL" id="VEL17846.1"/>
    </source>
</evidence>
<accession>A0A448WQT3</accession>
<gene>
    <name evidence="2" type="ORF">PXEA_LOCUS11286</name>
</gene>
<evidence type="ECO:0000313" key="3">
    <source>
        <dbReference type="Proteomes" id="UP000784294"/>
    </source>
</evidence>
<dbReference type="Proteomes" id="UP000784294">
    <property type="component" value="Unassembled WGS sequence"/>
</dbReference>
<organism evidence="2 3">
    <name type="scientific">Protopolystoma xenopodis</name>
    <dbReference type="NCBI Taxonomy" id="117903"/>
    <lineage>
        <taxon>Eukaryota</taxon>
        <taxon>Metazoa</taxon>
        <taxon>Spiralia</taxon>
        <taxon>Lophotrochozoa</taxon>
        <taxon>Platyhelminthes</taxon>
        <taxon>Monogenea</taxon>
        <taxon>Polyopisthocotylea</taxon>
        <taxon>Polystomatidea</taxon>
        <taxon>Polystomatidae</taxon>
        <taxon>Protopolystoma</taxon>
    </lineage>
</organism>
<feature type="compositionally biased region" description="Basic and acidic residues" evidence="1">
    <location>
        <begin position="9"/>
        <end position="20"/>
    </location>
</feature>
<dbReference type="EMBL" id="CAAALY010034452">
    <property type="protein sequence ID" value="VEL17846.1"/>
    <property type="molecule type" value="Genomic_DNA"/>
</dbReference>
<sequence length="109" mass="12322">MKNCSNDSDMLKEHGSHFGDGEVDGSSAKEMICSACSRSAEQLSAEDIRIHSLSSISFVHIYASIISFMFVDMPDLMPIEDQTFFLPTNKECTYETSFVDNREIMVFYL</sequence>
<comment type="caution">
    <text evidence="2">The sequence shown here is derived from an EMBL/GenBank/DDBJ whole genome shotgun (WGS) entry which is preliminary data.</text>
</comment>
<dbReference type="AlphaFoldDB" id="A0A448WQT3"/>
<evidence type="ECO:0000256" key="1">
    <source>
        <dbReference type="SAM" id="MobiDB-lite"/>
    </source>
</evidence>
<feature type="region of interest" description="Disordered" evidence="1">
    <location>
        <begin position="1"/>
        <end position="24"/>
    </location>
</feature>